<dbReference type="FunCoup" id="A0A2K1J8X5">
    <property type="interactions" value="1731"/>
</dbReference>
<reference evidence="1 3" key="1">
    <citation type="journal article" date="2008" name="Science">
        <title>The Physcomitrella genome reveals evolutionary insights into the conquest of land by plants.</title>
        <authorList>
            <person name="Rensing S."/>
            <person name="Lang D."/>
            <person name="Zimmer A."/>
            <person name="Terry A."/>
            <person name="Salamov A."/>
            <person name="Shapiro H."/>
            <person name="Nishiyama T."/>
            <person name="Perroud P.-F."/>
            <person name="Lindquist E."/>
            <person name="Kamisugi Y."/>
            <person name="Tanahashi T."/>
            <person name="Sakakibara K."/>
            <person name="Fujita T."/>
            <person name="Oishi K."/>
            <person name="Shin-I T."/>
            <person name="Kuroki Y."/>
            <person name="Toyoda A."/>
            <person name="Suzuki Y."/>
            <person name="Hashimoto A."/>
            <person name="Yamaguchi K."/>
            <person name="Sugano A."/>
            <person name="Kohara Y."/>
            <person name="Fujiyama A."/>
            <person name="Anterola A."/>
            <person name="Aoki S."/>
            <person name="Ashton N."/>
            <person name="Barbazuk W.B."/>
            <person name="Barker E."/>
            <person name="Bennetzen J."/>
            <person name="Bezanilla M."/>
            <person name="Blankenship R."/>
            <person name="Cho S.H."/>
            <person name="Dutcher S."/>
            <person name="Estelle M."/>
            <person name="Fawcett J.A."/>
            <person name="Gundlach H."/>
            <person name="Hanada K."/>
            <person name="Heyl A."/>
            <person name="Hicks K.A."/>
            <person name="Hugh J."/>
            <person name="Lohr M."/>
            <person name="Mayer K."/>
            <person name="Melkozernov A."/>
            <person name="Murata T."/>
            <person name="Nelson D."/>
            <person name="Pils B."/>
            <person name="Prigge M."/>
            <person name="Reiss B."/>
            <person name="Renner T."/>
            <person name="Rombauts S."/>
            <person name="Rushton P."/>
            <person name="Sanderfoot A."/>
            <person name="Schween G."/>
            <person name="Shiu S.-H."/>
            <person name="Stueber K."/>
            <person name="Theodoulou F.L."/>
            <person name="Tu H."/>
            <person name="Van de Peer Y."/>
            <person name="Verrier P.J."/>
            <person name="Waters E."/>
            <person name="Wood A."/>
            <person name="Yang L."/>
            <person name="Cove D."/>
            <person name="Cuming A."/>
            <person name="Hasebe M."/>
            <person name="Lucas S."/>
            <person name="Mishler D.B."/>
            <person name="Reski R."/>
            <person name="Grigoriev I."/>
            <person name="Quatrano R.S."/>
            <person name="Boore J.L."/>
        </authorList>
    </citation>
    <scope>NUCLEOTIDE SEQUENCE [LARGE SCALE GENOMIC DNA]</scope>
    <source>
        <strain evidence="2 3">cv. Gransden 2004</strain>
    </source>
</reference>
<dbReference type="PaxDb" id="3218-PP1S197_54V6.1"/>
<evidence type="ECO:0000313" key="1">
    <source>
        <dbReference type="EMBL" id="PNR37976.1"/>
    </source>
</evidence>
<dbReference type="Proteomes" id="UP000006727">
    <property type="component" value="Chromosome 16"/>
</dbReference>
<dbReference type="EnsemblPlants" id="Pp3c16_16690V3.1">
    <property type="protein sequence ID" value="Pp3c16_16690V3.1"/>
    <property type="gene ID" value="Pp3c16_16690"/>
</dbReference>
<dbReference type="Gramene" id="Pp3c16_16690V3.2">
    <property type="protein sequence ID" value="Pp3c16_16690V3.2"/>
    <property type="gene ID" value="Pp3c16_16690"/>
</dbReference>
<evidence type="ECO:0000313" key="3">
    <source>
        <dbReference type="Proteomes" id="UP000006727"/>
    </source>
</evidence>
<protein>
    <recommendedName>
        <fullName evidence="4">RRM domain-containing protein</fullName>
    </recommendedName>
</protein>
<dbReference type="Gramene" id="Pp3c16_16690V3.1">
    <property type="protein sequence ID" value="Pp3c16_16690V3.1"/>
    <property type="gene ID" value="Pp3c16_16690"/>
</dbReference>
<evidence type="ECO:0000313" key="2">
    <source>
        <dbReference type="EnsemblPlants" id="Pp3c16_16690V3.1"/>
    </source>
</evidence>
<evidence type="ECO:0008006" key="4">
    <source>
        <dbReference type="Google" id="ProtNLM"/>
    </source>
</evidence>
<dbReference type="EnsemblPlants" id="Pp3c16_16690V3.2">
    <property type="protein sequence ID" value="Pp3c16_16690V3.2"/>
    <property type="gene ID" value="Pp3c16_16690"/>
</dbReference>
<dbReference type="PANTHER" id="PTHR48167:SF2">
    <property type="entry name" value="EXPRESSED PROTEIN"/>
    <property type="match status" value="1"/>
</dbReference>
<dbReference type="AlphaFoldDB" id="A0A2K1J8X5"/>
<dbReference type="RefSeq" id="XP_024398337.1">
    <property type="nucleotide sequence ID" value="XM_024542569.2"/>
</dbReference>
<name>A0A2K1J8X5_PHYPA</name>
<proteinExistence type="predicted"/>
<dbReference type="KEGG" id="ppp:112293306"/>
<dbReference type="GeneID" id="112293306"/>
<accession>A0A2K1J8X5</accession>
<organism evidence="1">
    <name type="scientific">Physcomitrium patens</name>
    <name type="common">Spreading-leaved earth moss</name>
    <name type="synonym">Physcomitrella patens</name>
    <dbReference type="NCBI Taxonomy" id="3218"/>
    <lineage>
        <taxon>Eukaryota</taxon>
        <taxon>Viridiplantae</taxon>
        <taxon>Streptophyta</taxon>
        <taxon>Embryophyta</taxon>
        <taxon>Bryophyta</taxon>
        <taxon>Bryophytina</taxon>
        <taxon>Bryopsida</taxon>
        <taxon>Funariidae</taxon>
        <taxon>Funariales</taxon>
        <taxon>Funariaceae</taxon>
        <taxon>Physcomitrium</taxon>
    </lineage>
</organism>
<dbReference type="PANTHER" id="PTHR48167">
    <property type="entry name" value="EXPRESSED PROTEIN"/>
    <property type="match status" value="1"/>
</dbReference>
<dbReference type="EMBL" id="ABEU02000016">
    <property type="protein sequence ID" value="PNR37976.1"/>
    <property type="molecule type" value="Genomic_DNA"/>
</dbReference>
<dbReference type="OrthoDB" id="2013327at2759"/>
<keyword evidence="3" id="KW-1185">Reference proteome</keyword>
<reference evidence="1 3" key="2">
    <citation type="journal article" date="2018" name="Plant J.">
        <title>The Physcomitrella patens chromosome-scale assembly reveals moss genome structure and evolution.</title>
        <authorList>
            <person name="Lang D."/>
            <person name="Ullrich K.K."/>
            <person name="Murat F."/>
            <person name="Fuchs J."/>
            <person name="Jenkins J."/>
            <person name="Haas F.B."/>
            <person name="Piednoel M."/>
            <person name="Gundlach H."/>
            <person name="Van Bel M."/>
            <person name="Meyberg R."/>
            <person name="Vives C."/>
            <person name="Morata J."/>
            <person name="Symeonidi A."/>
            <person name="Hiss M."/>
            <person name="Muchero W."/>
            <person name="Kamisugi Y."/>
            <person name="Saleh O."/>
            <person name="Blanc G."/>
            <person name="Decker E.L."/>
            <person name="van Gessel N."/>
            <person name="Grimwood J."/>
            <person name="Hayes R.D."/>
            <person name="Graham S.W."/>
            <person name="Gunter L.E."/>
            <person name="McDaniel S.F."/>
            <person name="Hoernstein S.N.W."/>
            <person name="Larsson A."/>
            <person name="Li F.W."/>
            <person name="Perroud P.F."/>
            <person name="Phillips J."/>
            <person name="Ranjan P."/>
            <person name="Rokshar D.S."/>
            <person name="Rothfels C.J."/>
            <person name="Schneider L."/>
            <person name="Shu S."/>
            <person name="Stevenson D.W."/>
            <person name="Thummler F."/>
            <person name="Tillich M."/>
            <person name="Villarreal Aguilar J.C."/>
            <person name="Widiez T."/>
            <person name="Wong G.K."/>
            <person name="Wymore A."/>
            <person name="Zhang Y."/>
            <person name="Zimmer A.D."/>
            <person name="Quatrano R.S."/>
            <person name="Mayer K.F.X."/>
            <person name="Goodstein D."/>
            <person name="Casacuberta J.M."/>
            <person name="Vandepoele K."/>
            <person name="Reski R."/>
            <person name="Cuming A.C."/>
            <person name="Tuskan G.A."/>
            <person name="Maumus F."/>
            <person name="Salse J."/>
            <person name="Schmutz J."/>
            <person name="Rensing S.A."/>
        </authorList>
    </citation>
    <scope>NUCLEOTIDE SEQUENCE [LARGE SCALE GENOMIC DNA]</scope>
    <source>
        <strain evidence="2 3">cv. Gransden 2004</strain>
    </source>
</reference>
<sequence length="266" mass="29812">MQALVRLARRTNLLQARPCFQQGLVTRSCSQDEQGEGSGLGTVGGNAGLEGVAVGTPSIGGTLGAATSAGNTNSNKIFARLSNCPKYAFKSDVLAYFEGCNLQPHQLVTIYDEKYRQRFIQLEFDSMESFRQAQRTIVRKGRLGGRYLKLDLEARRYDNDDIHNVVKDFRGQSLLMMQVPTEATVEDVERFFQGYNLSSFSTRFLRVQKDIPAYAGRKVNLNPNSPANIERRALVKFSSPLEAFRALRAKHGQFCLNKSIDLRFVQ</sequence>
<dbReference type="OMA" id="RADRSQW"/>
<gene>
    <name evidence="2" type="primary">LOC112293306</name>
    <name evidence="1" type="ORF">PHYPA_021087</name>
</gene>
<reference evidence="2" key="3">
    <citation type="submission" date="2020-12" db="UniProtKB">
        <authorList>
            <consortium name="EnsemblPlants"/>
        </authorList>
    </citation>
    <scope>IDENTIFICATION</scope>
</reference>